<dbReference type="PANTHER" id="PTHR33393">
    <property type="entry name" value="POLYGLUTAMINE SYNTHESIS ACCESSORY PROTEIN RV0574C-RELATED"/>
    <property type="match status" value="1"/>
</dbReference>
<evidence type="ECO:0000313" key="4">
    <source>
        <dbReference type="EMBL" id="AKL98187.1"/>
    </source>
</evidence>
<dbReference type="KEGG" id="epo:Epro_0808"/>
<accession>A0A0G3WJY2</accession>
<dbReference type="SMART" id="SM00854">
    <property type="entry name" value="PGA_cap"/>
    <property type="match status" value="1"/>
</dbReference>
<proteinExistence type="inferred from homology"/>
<dbReference type="PROSITE" id="PS51257">
    <property type="entry name" value="PROKAR_LIPOPROTEIN"/>
    <property type="match status" value="1"/>
</dbReference>
<dbReference type="EMBL" id="CP009498">
    <property type="protein sequence ID" value="AKL98187.1"/>
    <property type="molecule type" value="Genomic_DNA"/>
</dbReference>
<evidence type="ECO:0000256" key="1">
    <source>
        <dbReference type="ARBA" id="ARBA00005662"/>
    </source>
</evidence>
<sequence length="384" mass="42771">MRNIKTVLFLLTISAAMSGCGGIFASKNIAPADLEIYAVGDIMAHAPQHKSAQTKNGSYDFNENYDYVRQIIAKADVAICNIEFTFAGFPYAGYPRFSAPDEIAKAVKNAGFNVAVTANNHMFDNGIGGLKRTIEVLQNAGFKTAGSVLNVGDKKYTVIEVKGVSVAVIAATYNSSVASGSVTINGLSVSTEAEKLINHFGYENLDNDLKKYKNYIKQAKSDGANIIVCYFHAGEEYKREPNEFQIEIAKKLAEYGADIIFMSHPHVLQKFEILKYKKRNIPVYYSLGNFISNQRAENLGHRYSEDGMIAAVSLTYNFNKKRIDAVRTEYIPTWVDKYYKDSRFIYSIVPLINDWANNPPITFSGHKNQARQAYEDIISILSSN</sequence>
<dbReference type="STRING" id="1408281.Epro_0808"/>
<dbReference type="InterPro" id="IPR029052">
    <property type="entry name" value="Metallo-depent_PP-like"/>
</dbReference>
<dbReference type="PANTHER" id="PTHR33393:SF12">
    <property type="entry name" value="CAPSULE BIOSYNTHESIS PROTEIN CAPA"/>
    <property type="match status" value="1"/>
</dbReference>
<dbReference type="PATRIC" id="fig|1408281.3.peg.826"/>
<keyword evidence="5" id="KW-1185">Reference proteome</keyword>
<protein>
    <submittedName>
        <fullName evidence="4">Capsular polyglutamate synthetase</fullName>
    </submittedName>
</protein>
<organism evidence="4 5">
    <name type="scientific">Endomicrobium proavitum</name>
    <dbReference type="NCBI Taxonomy" id="1408281"/>
    <lineage>
        <taxon>Bacteria</taxon>
        <taxon>Pseudomonadati</taxon>
        <taxon>Elusimicrobiota</taxon>
        <taxon>Endomicrobiia</taxon>
        <taxon>Endomicrobiales</taxon>
        <taxon>Endomicrobiaceae</taxon>
        <taxon>Endomicrobium</taxon>
    </lineage>
</organism>
<dbReference type="RefSeq" id="WP_052570721.1">
    <property type="nucleotide sequence ID" value="NZ_CP009498.1"/>
</dbReference>
<name>A0A0G3WJY2_9BACT</name>
<gene>
    <name evidence="4" type="primary">capA</name>
    <name evidence="4" type="ORF">Epro_0808</name>
</gene>
<feature type="domain" description="Capsule synthesis protein CapA" evidence="3">
    <location>
        <begin position="35"/>
        <end position="294"/>
    </location>
</feature>
<dbReference type="InterPro" id="IPR052169">
    <property type="entry name" value="CW_Biosynth-Accessory"/>
</dbReference>
<dbReference type="SUPFAM" id="SSF56300">
    <property type="entry name" value="Metallo-dependent phosphatases"/>
    <property type="match status" value="1"/>
</dbReference>
<reference evidence="4 5" key="1">
    <citation type="submission" date="2014-09" db="EMBL/GenBank/DDBJ databases">
        <title>Complete genome sequence of Endomicrobium proavitum.</title>
        <authorList>
            <person name="Zheng H."/>
        </authorList>
    </citation>
    <scope>NUCLEOTIDE SEQUENCE [LARGE SCALE GENOMIC DNA]</scope>
    <source>
        <strain evidence="4 5">Rsa215</strain>
    </source>
</reference>
<evidence type="ECO:0000313" key="5">
    <source>
        <dbReference type="Proteomes" id="UP000035337"/>
    </source>
</evidence>
<feature type="signal peptide" evidence="2">
    <location>
        <begin position="1"/>
        <end position="18"/>
    </location>
</feature>
<dbReference type="AlphaFoldDB" id="A0A0G3WJY2"/>
<evidence type="ECO:0000256" key="2">
    <source>
        <dbReference type="SAM" id="SignalP"/>
    </source>
</evidence>
<comment type="similarity">
    <text evidence="1">Belongs to the CapA family.</text>
</comment>
<dbReference type="Proteomes" id="UP000035337">
    <property type="component" value="Chromosome"/>
</dbReference>
<evidence type="ECO:0000259" key="3">
    <source>
        <dbReference type="SMART" id="SM00854"/>
    </source>
</evidence>
<dbReference type="InterPro" id="IPR019079">
    <property type="entry name" value="Capsule_synth_CapA"/>
</dbReference>
<dbReference type="CDD" id="cd07381">
    <property type="entry name" value="MPP_CapA"/>
    <property type="match status" value="1"/>
</dbReference>
<dbReference type="Gene3D" id="3.60.21.10">
    <property type="match status" value="1"/>
</dbReference>
<keyword evidence="2" id="KW-0732">Signal</keyword>
<dbReference type="OrthoDB" id="9810906at2"/>
<feature type="chain" id="PRO_5005186215" evidence="2">
    <location>
        <begin position="19"/>
        <end position="384"/>
    </location>
</feature>
<dbReference type="Pfam" id="PF09587">
    <property type="entry name" value="PGA_cap"/>
    <property type="match status" value="1"/>
</dbReference>